<dbReference type="InParanoid" id="A2D9M1"/>
<accession>A2D9M1</accession>
<evidence type="ECO:0000313" key="3">
    <source>
        <dbReference type="Proteomes" id="UP000001542"/>
    </source>
</evidence>
<dbReference type="Pfam" id="PF13306">
    <property type="entry name" value="LRR_5"/>
    <property type="match status" value="1"/>
</dbReference>
<keyword evidence="1" id="KW-1133">Transmembrane helix</keyword>
<gene>
    <name evidence="2" type="ORF">TVAG_076240</name>
</gene>
<dbReference type="VEuPathDB" id="TrichDB:TVAGG3_0292800"/>
<dbReference type="VEuPathDB" id="TrichDB:TVAG_076240"/>
<dbReference type="AlphaFoldDB" id="A2D9M1"/>
<evidence type="ECO:0000256" key="1">
    <source>
        <dbReference type="SAM" id="Phobius"/>
    </source>
</evidence>
<feature type="transmembrane region" description="Helical" evidence="1">
    <location>
        <begin position="293"/>
        <end position="316"/>
    </location>
</feature>
<dbReference type="InterPro" id="IPR032675">
    <property type="entry name" value="LRR_dom_sf"/>
</dbReference>
<dbReference type="InterPro" id="IPR026906">
    <property type="entry name" value="LRR_5"/>
</dbReference>
<reference evidence="2" key="1">
    <citation type="submission" date="2006-10" db="EMBL/GenBank/DDBJ databases">
        <authorList>
            <person name="Amadeo P."/>
            <person name="Zhao Q."/>
            <person name="Wortman J."/>
            <person name="Fraser-Liggett C."/>
            <person name="Carlton J."/>
        </authorList>
    </citation>
    <scope>NUCLEOTIDE SEQUENCE</scope>
    <source>
        <strain evidence="2">G3</strain>
    </source>
</reference>
<dbReference type="Gene3D" id="3.80.10.10">
    <property type="entry name" value="Ribonuclease Inhibitor"/>
    <property type="match status" value="1"/>
</dbReference>
<reference evidence="2" key="2">
    <citation type="journal article" date="2007" name="Science">
        <title>Draft genome sequence of the sexually transmitted pathogen Trichomonas vaginalis.</title>
        <authorList>
            <person name="Carlton J.M."/>
            <person name="Hirt R.P."/>
            <person name="Silva J.C."/>
            <person name="Delcher A.L."/>
            <person name="Schatz M."/>
            <person name="Zhao Q."/>
            <person name="Wortman J.R."/>
            <person name="Bidwell S.L."/>
            <person name="Alsmark U.C.M."/>
            <person name="Besteiro S."/>
            <person name="Sicheritz-Ponten T."/>
            <person name="Noel C.J."/>
            <person name="Dacks J.B."/>
            <person name="Foster P.G."/>
            <person name="Simillion C."/>
            <person name="Van de Peer Y."/>
            <person name="Miranda-Saavedra D."/>
            <person name="Barton G.J."/>
            <person name="Westrop G.D."/>
            <person name="Mueller S."/>
            <person name="Dessi D."/>
            <person name="Fiori P.L."/>
            <person name="Ren Q."/>
            <person name="Paulsen I."/>
            <person name="Zhang H."/>
            <person name="Bastida-Corcuera F.D."/>
            <person name="Simoes-Barbosa A."/>
            <person name="Brown M.T."/>
            <person name="Hayes R.D."/>
            <person name="Mukherjee M."/>
            <person name="Okumura C.Y."/>
            <person name="Schneider R."/>
            <person name="Smith A.J."/>
            <person name="Vanacova S."/>
            <person name="Villalvazo M."/>
            <person name="Haas B.J."/>
            <person name="Pertea M."/>
            <person name="Feldblyum T.V."/>
            <person name="Utterback T.R."/>
            <person name="Shu C.L."/>
            <person name="Osoegawa K."/>
            <person name="de Jong P.J."/>
            <person name="Hrdy I."/>
            <person name="Horvathova L."/>
            <person name="Zubacova Z."/>
            <person name="Dolezal P."/>
            <person name="Malik S.B."/>
            <person name="Logsdon J.M. Jr."/>
            <person name="Henze K."/>
            <person name="Gupta A."/>
            <person name="Wang C.C."/>
            <person name="Dunne R.L."/>
            <person name="Upcroft J.A."/>
            <person name="Upcroft P."/>
            <person name="White O."/>
            <person name="Salzberg S.L."/>
            <person name="Tang P."/>
            <person name="Chiu C.-H."/>
            <person name="Lee Y.-S."/>
            <person name="Embley T.M."/>
            <person name="Coombs G.H."/>
            <person name="Mottram J.C."/>
            <person name="Tachezy J."/>
            <person name="Fraser-Liggett C.M."/>
            <person name="Johnson P.J."/>
        </authorList>
    </citation>
    <scope>NUCLEOTIDE SEQUENCE [LARGE SCALE GENOMIC DNA]</scope>
    <source>
        <strain evidence="2">G3</strain>
    </source>
</reference>
<dbReference type="Proteomes" id="UP000001542">
    <property type="component" value="Unassembled WGS sequence"/>
</dbReference>
<evidence type="ECO:0000313" key="2">
    <source>
        <dbReference type="EMBL" id="EAY22877.1"/>
    </source>
</evidence>
<keyword evidence="1" id="KW-0812">Transmembrane</keyword>
<proteinExistence type="predicted"/>
<dbReference type="RefSeq" id="XP_001583863.1">
    <property type="nucleotide sequence ID" value="XM_001583813.1"/>
</dbReference>
<keyword evidence="1" id="KW-0472">Membrane</keyword>
<protein>
    <submittedName>
        <fullName evidence="2">Surface antigen BspA-like</fullName>
    </submittedName>
</protein>
<dbReference type="EMBL" id="DS113181">
    <property type="protein sequence ID" value="EAY22877.1"/>
    <property type="molecule type" value="Genomic_DNA"/>
</dbReference>
<dbReference type="KEGG" id="tva:5468436"/>
<organism evidence="2 3">
    <name type="scientific">Trichomonas vaginalis (strain ATCC PRA-98 / G3)</name>
    <dbReference type="NCBI Taxonomy" id="412133"/>
    <lineage>
        <taxon>Eukaryota</taxon>
        <taxon>Metamonada</taxon>
        <taxon>Parabasalia</taxon>
        <taxon>Trichomonadida</taxon>
        <taxon>Trichomonadidae</taxon>
        <taxon>Trichomonas</taxon>
    </lineage>
</organism>
<sequence>MSCTSLKSIKLPSVVVSDSVFSGCISLKEVEFHPQQKSIPQDMFKGCGFKKFTLPDSIISIGSGAFSYNGKLSKFTLGKGILALLNVKSWFTSSEKPGIDDDALDAMGVKIDIEDVAYPNLNFTMVISPTVMGIPADTFVGLGYFNVEIDEENPFFYVKDHSIIEKTSNKLIATFGVVDEIYKLPSEIEFIEDEDALKSAEPYVFEDIEGKEFSNEYPQRVLKIPKSVKEYYDIDIDIICYEGEYYQTDSVGRYVYASKKYIYPTINGKTRNVNCDYEKTNIRHRIGLTGTEIGLIVGVIIVALLLIGAIILYIFLPLTKLIMKAATNDVAP</sequence>
<name>A2D9M1_TRIV3</name>
<keyword evidence="3" id="KW-1185">Reference proteome</keyword>